<dbReference type="HAMAP" id="MF_01411">
    <property type="entry name" value="LPS_assembly_LptD"/>
    <property type="match status" value="1"/>
</dbReference>
<gene>
    <name evidence="1" type="primary">lptD</name>
    <name evidence="3" type="ORF">DRV85_17340</name>
</gene>
<organism evidence="3 4">
    <name type="scientific">Rhodosalinus halophilus</name>
    <dbReference type="NCBI Taxonomy" id="2259333"/>
    <lineage>
        <taxon>Bacteria</taxon>
        <taxon>Pseudomonadati</taxon>
        <taxon>Pseudomonadota</taxon>
        <taxon>Alphaproteobacteria</taxon>
        <taxon>Rhodobacterales</taxon>
        <taxon>Paracoccaceae</taxon>
        <taxon>Rhodosalinus</taxon>
    </lineage>
</organism>
<dbReference type="InterPro" id="IPR007543">
    <property type="entry name" value="LptD_C"/>
</dbReference>
<comment type="caution">
    <text evidence="3">The sequence shown here is derived from an EMBL/GenBank/DDBJ whole genome shotgun (WGS) entry which is preliminary data.</text>
</comment>
<dbReference type="GO" id="GO:0009279">
    <property type="term" value="C:cell outer membrane"/>
    <property type="evidence" value="ECO:0007669"/>
    <property type="project" value="UniProtKB-SubCell"/>
</dbReference>
<feature type="domain" description="LptD C-terminal" evidence="2">
    <location>
        <begin position="277"/>
        <end position="638"/>
    </location>
</feature>
<name>A0A365U4A3_9RHOB</name>
<feature type="chain" id="PRO_5017090099" description="LPS-assembly protein LptD" evidence="1">
    <location>
        <begin position="24"/>
        <end position="712"/>
    </location>
</feature>
<dbReference type="GO" id="GO:0015920">
    <property type="term" value="P:lipopolysaccharide transport"/>
    <property type="evidence" value="ECO:0007669"/>
    <property type="project" value="InterPro"/>
</dbReference>
<dbReference type="Pfam" id="PF04453">
    <property type="entry name" value="LptD"/>
    <property type="match status" value="1"/>
</dbReference>
<dbReference type="InterPro" id="IPR050218">
    <property type="entry name" value="LptD"/>
</dbReference>
<feature type="signal peptide" evidence="1">
    <location>
        <begin position="1"/>
        <end position="23"/>
    </location>
</feature>
<accession>A0A365U4A3</accession>
<comment type="function">
    <text evidence="1">Involved in the assembly of lipopolysaccharide (LPS) at the surface of the outer membrane.</text>
</comment>
<comment type="similarity">
    <text evidence="1">Belongs to the LptD family.</text>
</comment>
<dbReference type="InterPro" id="IPR020889">
    <property type="entry name" value="LipoPS_assembly_LptD"/>
</dbReference>
<comment type="caution">
    <text evidence="1">Lacks conserved residue(s) required for the propagation of feature annotation.</text>
</comment>
<proteinExistence type="inferred from homology"/>
<dbReference type="PANTHER" id="PTHR30189:SF1">
    <property type="entry name" value="LPS-ASSEMBLY PROTEIN LPTD"/>
    <property type="match status" value="1"/>
</dbReference>
<dbReference type="OrthoDB" id="9760225at2"/>
<evidence type="ECO:0000313" key="4">
    <source>
        <dbReference type="Proteomes" id="UP000253370"/>
    </source>
</evidence>
<keyword evidence="4" id="KW-1185">Reference proteome</keyword>
<reference evidence="3 4" key="1">
    <citation type="submission" date="2018-07" db="EMBL/GenBank/DDBJ databases">
        <title>Rhodosalinus sp. strain E84T genomic sequence and assembly.</title>
        <authorList>
            <person name="Liu Z.-W."/>
            <person name="Lu D.-C."/>
        </authorList>
    </citation>
    <scope>NUCLEOTIDE SEQUENCE [LARGE SCALE GENOMIC DNA]</scope>
    <source>
        <strain evidence="3 4">E84</strain>
    </source>
</reference>
<dbReference type="RefSeq" id="WP_113290738.1">
    <property type="nucleotide sequence ID" value="NZ_QNTQ01000024.1"/>
</dbReference>
<keyword evidence="1" id="KW-0998">Cell outer membrane</keyword>
<dbReference type="Proteomes" id="UP000253370">
    <property type="component" value="Unassembled WGS sequence"/>
</dbReference>
<evidence type="ECO:0000256" key="1">
    <source>
        <dbReference type="HAMAP-Rule" id="MF_01411"/>
    </source>
</evidence>
<evidence type="ECO:0000313" key="3">
    <source>
        <dbReference type="EMBL" id="RBI82937.1"/>
    </source>
</evidence>
<dbReference type="AlphaFoldDB" id="A0A365U4A3"/>
<keyword evidence="1" id="KW-0472">Membrane</keyword>
<comment type="subcellular location">
    <subcellularLocation>
        <location evidence="1">Cell outer membrane</location>
    </subcellularLocation>
</comment>
<dbReference type="EMBL" id="QNTQ01000024">
    <property type="protein sequence ID" value="RBI82937.1"/>
    <property type="molecule type" value="Genomic_DNA"/>
</dbReference>
<dbReference type="GO" id="GO:1990351">
    <property type="term" value="C:transporter complex"/>
    <property type="evidence" value="ECO:0007669"/>
    <property type="project" value="TreeGrafter"/>
</dbReference>
<dbReference type="PANTHER" id="PTHR30189">
    <property type="entry name" value="LPS-ASSEMBLY PROTEIN"/>
    <property type="match status" value="1"/>
</dbReference>
<protein>
    <recommendedName>
        <fullName evidence="1">LPS-assembly protein LptD</fullName>
    </recommendedName>
</protein>
<dbReference type="GO" id="GO:0043165">
    <property type="term" value="P:Gram-negative-bacterium-type cell outer membrane assembly"/>
    <property type="evidence" value="ECO:0007669"/>
    <property type="project" value="UniProtKB-UniRule"/>
</dbReference>
<keyword evidence="1" id="KW-0732">Signal</keyword>
<comment type="subunit">
    <text evidence="1">Component of the lipopolysaccharide transport and assembly complex.</text>
</comment>
<sequence length="712" mass="78606" precursor="true">MRGALSAVTLALALALGAPPLAAQERQEEPAPAILVADRVFVEGESRLVAEGAIEVVQGDRRLEASRIVYDEESGRLEIEGPLRLTEGDDATVLVAEAAELDRDLRDGLIRSARLVLDRQLQLAAARVDRVRDRYTVLTNTAVTSCQVCETGRPPLWQIRARQVIHDREARQLYFDGAQLRVLDVPVFYLPRLRLPDPTQERARGFLLPEVRNTSDLGLGLKLPYFVPIGPHRDITLTPYLSTETRTLEFRYRQAFVRGDLLLRGALSSDSLPEEGVRGYLFGSGDFALGRGYRLSFDVETTSDEAYLSDYGYSGKDRLDSEITLSKIRPGGFLEAGLAHYQSLRENEDNATQPSLVLDVFHERRFFPRRPGGELRLFGGAHAHYRYSDSDVVGRDVGRLSAGALWTRRWTGPAGVRLGLMAGLRADSFGVWQDSTSDPTETVLTPQAALELRWPLARAGRGGAVHLLEPVAMLAWTGGTRPDVPNDASTGAEFDEGNLFALNRFPAADRQERGWRAAAGLRWLRQDPGGWSLGVTAGRVWRAEADDAFSPSSGLTGERSDWLVAGELALREGLRLEARGLFGRGFDVTKAAARALWRTQRLDLAATYVLLPRDTVENRPDPLSEWSFDGTYRMGRHWTGSAEWRYDIAADRSAKAGVGLAYRNECVEVRLSASRSFATSANLDPGTDFGLTVALKGFSTGGSAREYRRTCN</sequence>
<evidence type="ECO:0000259" key="2">
    <source>
        <dbReference type="Pfam" id="PF04453"/>
    </source>
</evidence>